<dbReference type="AlphaFoldDB" id="A0A5P9CGP3"/>
<evidence type="ECO:0000256" key="1">
    <source>
        <dbReference type="SAM" id="SignalP"/>
    </source>
</evidence>
<evidence type="ECO:0000313" key="3">
    <source>
        <dbReference type="Proteomes" id="UP000326936"/>
    </source>
</evidence>
<feature type="signal peptide" evidence="1">
    <location>
        <begin position="1"/>
        <end position="18"/>
    </location>
</feature>
<dbReference type="KEGG" id="vaq:FIV01_03400"/>
<accession>A0A5P9CGP3</accession>
<keyword evidence="1" id="KW-0732">Signal</keyword>
<dbReference type="EMBL" id="CP045350">
    <property type="protein sequence ID" value="QFT25488.1"/>
    <property type="molecule type" value="Genomic_DNA"/>
</dbReference>
<dbReference type="Proteomes" id="UP000326936">
    <property type="component" value="Chromosome"/>
</dbReference>
<gene>
    <name evidence="2" type="ORF">FIV01_03400</name>
</gene>
<feature type="chain" id="PRO_5024804962" evidence="1">
    <location>
        <begin position="19"/>
        <end position="51"/>
    </location>
</feature>
<evidence type="ECO:0000313" key="2">
    <source>
        <dbReference type="EMBL" id="QFT25488.1"/>
    </source>
</evidence>
<organism evidence="2 3">
    <name type="scientific">Vibrio aquimaris</name>
    <dbReference type="NCBI Taxonomy" id="2587862"/>
    <lineage>
        <taxon>Bacteria</taxon>
        <taxon>Pseudomonadati</taxon>
        <taxon>Pseudomonadota</taxon>
        <taxon>Gammaproteobacteria</taxon>
        <taxon>Vibrionales</taxon>
        <taxon>Vibrionaceae</taxon>
        <taxon>Vibrio</taxon>
    </lineage>
</organism>
<reference evidence="2 3" key="1">
    <citation type="submission" date="2019-10" db="EMBL/GenBank/DDBJ databases">
        <title>Complete genome sequence of Vibrio sp. strain THAF100, isolated from non-filtered water from the water column of tank 6 of a marine aquarium containing stony-coral fragments. Water maintained at 26 degree C.</title>
        <authorList>
            <person name="Ruckert C."/>
            <person name="Franco A."/>
            <person name="Kalinowski J."/>
            <person name="Glaeser S."/>
        </authorList>
    </citation>
    <scope>NUCLEOTIDE SEQUENCE [LARGE SCALE GENOMIC DNA]</scope>
    <source>
        <strain evidence="2 3">THAF100</strain>
    </source>
</reference>
<proteinExistence type="predicted"/>
<keyword evidence="3" id="KW-1185">Reference proteome</keyword>
<protein>
    <submittedName>
        <fullName evidence="2">Uncharacterized protein</fullName>
    </submittedName>
</protein>
<sequence>MKKIIALGLLFASSSVSANYFPCIGKVKNVYVYAVGHVNVETSYRNAPTQI</sequence>
<name>A0A5P9CGP3_9VIBR</name>